<reference evidence="9 10" key="1">
    <citation type="journal article" date="2013" name="Antonie Van Leeuwenhoek">
        <title>Paracoccus zhejiangensis sp. nov., isolated from activated sludge in wastewater-treatment system.</title>
        <authorList>
            <person name="Wu Z.G."/>
            <person name="Zhang D.F."/>
            <person name="Liu Y.L."/>
            <person name="Wang F."/>
            <person name="Jiang X."/>
            <person name="Li C."/>
            <person name="Li S.P."/>
            <person name="Hong Q."/>
            <person name="Li W.J."/>
        </authorList>
    </citation>
    <scope>NUCLEOTIDE SEQUENCE [LARGE SCALE GENOMIC DNA]</scope>
    <source>
        <strain evidence="9 10">J6</strain>
        <plasmid evidence="10">Plasmid ppz01</plasmid>
    </source>
</reference>
<evidence type="ECO:0000256" key="4">
    <source>
        <dbReference type="ARBA" id="ARBA00022692"/>
    </source>
</evidence>
<keyword evidence="3" id="KW-1003">Cell membrane</keyword>
<evidence type="ECO:0000256" key="5">
    <source>
        <dbReference type="ARBA" id="ARBA00022989"/>
    </source>
</evidence>
<keyword evidence="4 7" id="KW-0812">Transmembrane</keyword>
<dbReference type="PANTHER" id="PTHR30193:SF41">
    <property type="entry name" value="DIACETYLCHITOBIOSE UPTAKE SYSTEM PERMEASE PROTEIN NGCF"/>
    <property type="match status" value="1"/>
</dbReference>
<keyword evidence="9" id="KW-0614">Plasmid</keyword>
<comment type="similarity">
    <text evidence="7">Belongs to the binding-protein-dependent transport system permease family.</text>
</comment>
<geneLocation type="plasmid" evidence="10">
    <name>ppz01</name>
</geneLocation>
<dbReference type="EMBL" id="CP025431">
    <property type="protein sequence ID" value="AUH66682.1"/>
    <property type="molecule type" value="Genomic_DNA"/>
</dbReference>
<keyword evidence="10" id="KW-1185">Reference proteome</keyword>
<dbReference type="Pfam" id="PF00528">
    <property type="entry name" value="BPD_transp_1"/>
    <property type="match status" value="1"/>
</dbReference>
<dbReference type="GO" id="GO:0055085">
    <property type="term" value="P:transmembrane transport"/>
    <property type="evidence" value="ECO:0007669"/>
    <property type="project" value="InterPro"/>
</dbReference>
<keyword evidence="6 7" id="KW-0472">Membrane</keyword>
<comment type="subcellular location">
    <subcellularLocation>
        <location evidence="1 7">Cell membrane</location>
        <topology evidence="1 7">Multi-pass membrane protein</topology>
    </subcellularLocation>
</comment>
<gene>
    <name evidence="9" type="ORF">CX676_19485</name>
</gene>
<dbReference type="CDD" id="cd06261">
    <property type="entry name" value="TM_PBP2"/>
    <property type="match status" value="1"/>
</dbReference>
<keyword evidence="5 7" id="KW-1133">Transmembrane helix</keyword>
<dbReference type="KEGG" id="pzh:CX676_19485"/>
<dbReference type="Proteomes" id="UP000234530">
    <property type="component" value="Plasmid pPZ01"/>
</dbReference>
<dbReference type="InterPro" id="IPR000515">
    <property type="entry name" value="MetI-like"/>
</dbReference>
<feature type="transmembrane region" description="Helical" evidence="7">
    <location>
        <begin position="75"/>
        <end position="99"/>
    </location>
</feature>
<dbReference type="OrthoDB" id="9773727at2"/>
<feature type="domain" description="ABC transmembrane type-1" evidence="8">
    <location>
        <begin position="75"/>
        <end position="286"/>
    </location>
</feature>
<keyword evidence="2 7" id="KW-0813">Transport</keyword>
<dbReference type="Gene3D" id="1.10.3720.10">
    <property type="entry name" value="MetI-like"/>
    <property type="match status" value="1"/>
</dbReference>
<evidence type="ECO:0000256" key="2">
    <source>
        <dbReference type="ARBA" id="ARBA00022448"/>
    </source>
</evidence>
<dbReference type="GO" id="GO:0005886">
    <property type="term" value="C:plasma membrane"/>
    <property type="evidence" value="ECO:0007669"/>
    <property type="project" value="UniProtKB-SubCell"/>
</dbReference>
<feature type="transmembrane region" description="Helical" evidence="7">
    <location>
        <begin position="213"/>
        <end position="233"/>
    </location>
</feature>
<proteinExistence type="inferred from homology"/>
<dbReference type="AlphaFoldDB" id="A0A2H5F559"/>
<feature type="transmembrane region" description="Helical" evidence="7">
    <location>
        <begin position="265"/>
        <end position="285"/>
    </location>
</feature>
<sequence>MPESRRRSALRRKEAIVGYLFILPALIGLILFYVLPTLRAAQISMTSWNLMRPAKWVGLENYTKLWADGQFWDSMWITLLYVAYNIPVQTALGLLIAVLADRLAKSVTFRAMIIAPYLISNVVAGLVWLLMLDPLIGVTNSFLGLIGIGPQAFLSSPDQSLVSVAAISIWRHVGFTALLFYAGLQSIPRDLYEAARLDGASEFAMFRLITLPLLRPVLVFVLVTSVVGSFQIFDVIAVTTQGGPADSTRAVLWYIYENAFKFSRMGYASAMSMVLFVILILVTLLQMRLLRGDQSDLG</sequence>
<dbReference type="PANTHER" id="PTHR30193">
    <property type="entry name" value="ABC TRANSPORTER PERMEASE PROTEIN"/>
    <property type="match status" value="1"/>
</dbReference>
<organism evidence="9 10">
    <name type="scientific">Paracoccus zhejiangensis</name>
    <dbReference type="NCBI Taxonomy" id="1077935"/>
    <lineage>
        <taxon>Bacteria</taxon>
        <taxon>Pseudomonadati</taxon>
        <taxon>Pseudomonadota</taxon>
        <taxon>Alphaproteobacteria</taxon>
        <taxon>Rhodobacterales</taxon>
        <taxon>Paracoccaceae</taxon>
        <taxon>Paracoccus</taxon>
    </lineage>
</organism>
<feature type="transmembrane region" description="Helical" evidence="7">
    <location>
        <begin position="16"/>
        <end position="35"/>
    </location>
</feature>
<feature type="transmembrane region" description="Helical" evidence="7">
    <location>
        <begin position="111"/>
        <end position="131"/>
    </location>
</feature>
<name>A0A2H5F559_9RHOB</name>
<evidence type="ECO:0000313" key="9">
    <source>
        <dbReference type="EMBL" id="AUH66682.1"/>
    </source>
</evidence>
<evidence type="ECO:0000256" key="6">
    <source>
        <dbReference type="ARBA" id="ARBA00023136"/>
    </source>
</evidence>
<evidence type="ECO:0000313" key="10">
    <source>
        <dbReference type="Proteomes" id="UP000234530"/>
    </source>
</evidence>
<evidence type="ECO:0000256" key="1">
    <source>
        <dbReference type="ARBA" id="ARBA00004651"/>
    </source>
</evidence>
<protein>
    <submittedName>
        <fullName evidence="9">Sugar ABC transporter permease</fullName>
    </submittedName>
</protein>
<evidence type="ECO:0000256" key="3">
    <source>
        <dbReference type="ARBA" id="ARBA00022475"/>
    </source>
</evidence>
<feature type="transmembrane region" description="Helical" evidence="7">
    <location>
        <begin position="161"/>
        <end position="182"/>
    </location>
</feature>
<dbReference type="InterPro" id="IPR035906">
    <property type="entry name" value="MetI-like_sf"/>
</dbReference>
<dbReference type="InterPro" id="IPR051393">
    <property type="entry name" value="ABC_transporter_permease"/>
</dbReference>
<dbReference type="SUPFAM" id="SSF161098">
    <property type="entry name" value="MetI-like"/>
    <property type="match status" value="1"/>
</dbReference>
<dbReference type="PROSITE" id="PS50928">
    <property type="entry name" value="ABC_TM1"/>
    <property type="match status" value="1"/>
</dbReference>
<evidence type="ECO:0000259" key="8">
    <source>
        <dbReference type="PROSITE" id="PS50928"/>
    </source>
</evidence>
<accession>A0A2H5F559</accession>
<evidence type="ECO:0000256" key="7">
    <source>
        <dbReference type="RuleBase" id="RU363032"/>
    </source>
</evidence>